<dbReference type="SUPFAM" id="SSF47384">
    <property type="entry name" value="Homodimeric domain of signal transducing histidine kinase"/>
    <property type="match status" value="1"/>
</dbReference>
<dbReference type="Proteomes" id="UP000010384">
    <property type="component" value="Plasmid pCHRO.01"/>
</dbReference>
<reference evidence="9 10" key="1">
    <citation type="submission" date="2012-06" db="EMBL/GenBank/DDBJ databases">
        <title>Finished plasmid 1 of genome of Chroococcidiopsis thermalis PCC 7203.</title>
        <authorList>
            <consortium name="US DOE Joint Genome Institute"/>
            <person name="Gugger M."/>
            <person name="Coursin T."/>
            <person name="Rippka R."/>
            <person name="Tandeau De Marsac N."/>
            <person name="Huntemann M."/>
            <person name="Wei C.-L."/>
            <person name="Han J."/>
            <person name="Detter J.C."/>
            <person name="Han C."/>
            <person name="Tapia R."/>
            <person name="Davenport K."/>
            <person name="Daligault H."/>
            <person name="Erkkila T."/>
            <person name="Gu W."/>
            <person name="Munk A.C.C."/>
            <person name="Teshima H."/>
            <person name="Xu Y."/>
            <person name="Chain P."/>
            <person name="Chen A."/>
            <person name="Krypides N."/>
            <person name="Mavromatis K."/>
            <person name="Markowitz V."/>
            <person name="Szeto E."/>
            <person name="Ivanova N."/>
            <person name="Mikhailova N."/>
            <person name="Ovchinnikova G."/>
            <person name="Pagani I."/>
            <person name="Pati A."/>
            <person name="Goodwin L."/>
            <person name="Peters L."/>
            <person name="Pitluck S."/>
            <person name="Woyke T."/>
            <person name="Kerfeld C."/>
        </authorList>
    </citation>
    <scope>NUCLEOTIDE SEQUENCE [LARGE SCALE GENOMIC DNA]</scope>
    <source>
        <strain evidence="9 10">PCC 7203</strain>
        <plasmid evidence="9 10">pCHRO.01</plasmid>
    </source>
</reference>
<dbReference type="SMART" id="SM00387">
    <property type="entry name" value="HATPase_c"/>
    <property type="match status" value="1"/>
</dbReference>
<dbReference type="Gene3D" id="1.10.287.130">
    <property type="match status" value="1"/>
</dbReference>
<proteinExistence type="predicted"/>
<evidence type="ECO:0000256" key="7">
    <source>
        <dbReference type="SAM" id="Phobius"/>
    </source>
</evidence>
<evidence type="ECO:0000313" key="9">
    <source>
        <dbReference type="EMBL" id="AFY91298.1"/>
    </source>
</evidence>
<evidence type="ECO:0000256" key="3">
    <source>
        <dbReference type="ARBA" id="ARBA00022553"/>
    </source>
</evidence>
<dbReference type="InterPro" id="IPR050736">
    <property type="entry name" value="Sensor_HK_Regulatory"/>
</dbReference>
<dbReference type="SUPFAM" id="SSF55874">
    <property type="entry name" value="ATPase domain of HSP90 chaperone/DNA topoisomerase II/histidine kinase"/>
    <property type="match status" value="1"/>
</dbReference>
<gene>
    <name evidence="9" type="ORF">Chro_5964</name>
</gene>
<protein>
    <recommendedName>
        <fullName evidence="2">histidine kinase</fullName>
        <ecNumber evidence="2">2.7.13.3</ecNumber>
    </recommendedName>
</protein>
<dbReference type="EMBL" id="CP003598">
    <property type="protein sequence ID" value="AFY91298.1"/>
    <property type="molecule type" value="Genomic_DNA"/>
</dbReference>
<dbReference type="PRINTS" id="PR00344">
    <property type="entry name" value="BCTRLSENSOR"/>
</dbReference>
<dbReference type="Pfam" id="PF00512">
    <property type="entry name" value="HisKA"/>
    <property type="match status" value="1"/>
</dbReference>
<dbReference type="Gene3D" id="3.30.565.10">
    <property type="entry name" value="Histidine kinase-like ATPase, C-terminal domain"/>
    <property type="match status" value="1"/>
</dbReference>
<dbReference type="Pfam" id="PF02518">
    <property type="entry name" value="HATPase_c"/>
    <property type="match status" value="1"/>
</dbReference>
<dbReference type="OrthoDB" id="417111at2"/>
<evidence type="ECO:0000256" key="6">
    <source>
        <dbReference type="ARBA" id="ARBA00023012"/>
    </source>
</evidence>
<keyword evidence="6" id="KW-0902">Two-component regulatory system</keyword>
<evidence type="ECO:0000256" key="4">
    <source>
        <dbReference type="ARBA" id="ARBA00022679"/>
    </source>
</evidence>
<dbReference type="EC" id="2.7.13.3" evidence="2"/>
<dbReference type="InterPro" id="IPR005467">
    <property type="entry name" value="His_kinase_dom"/>
</dbReference>
<geneLocation type="plasmid" evidence="9 10">
    <name>pCHRO.01</name>
</geneLocation>
<dbReference type="FunCoup" id="K9U9N2">
    <property type="interactions" value="84"/>
</dbReference>
<dbReference type="InterPro" id="IPR036890">
    <property type="entry name" value="HATPase_C_sf"/>
</dbReference>
<sequence>MFCPTDAEKTSDCLDRSQMDSIQIENWQTLINSFGTRYRQIEQPLYLKKNLWGYLQVGRSLSDLDRHLTVLRLILLIGWLATVLLVVWSSWWLAGLAMQPVYRSYQQMQQFTADAAHEFRTPLAAIQSTVEAILTLHGQLEGSEIGYKLAVLKRQSKRLSQLVGDLLLLARIDGRLAGQFSSCCLNDLLSDIIEELAFVAVEAHVTLVMQPQPQEPLHVKGNEEQLYRMISNLIVNAIQATPSRGKVALLLTYNEREALIQIQDTGVGIAPEEQIQIFNRFYRVQQDRSRRTGGSGLGLPIADAIASVHRGSISVQSQLGQSSTFTVRLPLEN</sequence>
<keyword evidence="3" id="KW-0597">Phosphoprotein</keyword>
<dbReference type="CDD" id="cd00082">
    <property type="entry name" value="HisKA"/>
    <property type="match status" value="1"/>
</dbReference>
<keyword evidence="10" id="KW-1185">Reference proteome</keyword>
<evidence type="ECO:0000313" key="10">
    <source>
        <dbReference type="Proteomes" id="UP000010384"/>
    </source>
</evidence>
<comment type="catalytic activity">
    <reaction evidence="1">
        <text>ATP + protein L-histidine = ADP + protein N-phospho-L-histidine.</text>
        <dbReference type="EC" id="2.7.13.3"/>
    </reaction>
</comment>
<evidence type="ECO:0000256" key="5">
    <source>
        <dbReference type="ARBA" id="ARBA00022777"/>
    </source>
</evidence>
<dbReference type="HOGENOM" id="CLU_000445_89_6_3"/>
<dbReference type="InterPro" id="IPR003594">
    <property type="entry name" value="HATPase_dom"/>
</dbReference>
<keyword evidence="7" id="KW-1133">Transmembrane helix</keyword>
<dbReference type="PANTHER" id="PTHR43711:SF1">
    <property type="entry name" value="HISTIDINE KINASE 1"/>
    <property type="match status" value="1"/>
</dbReference>
<feature type="domain" description="Histidine kinase" evidence="8">
    <location>
        <begin position="114"/>
        <end position="333"/>
    </location>
</feature>
<feature type="transmembrane region" description="Helical" evidence="7">
    <location>
        <begin position="69"/>
        <end position="94"/>
    </location>
</feature>
<keyword evidence="4" id="KW-0808">Transferase</keyword>
<dbReference type="PATRIC" id="fig|251229.3.peg.6961"/>
<dbReference type="PROSITE" id="PS50109">
    <property type="entry name" value="HIS_KIN"/>
    <property type="match status" value="1"/>
</dbReference>
<dbReference type="KEGG" id="cthe:Chro_5964"/>
<name>K9U9N2_CHRTP</name>
<keyword evidence="7" id="KW-0812">Transmembrane</keyword>
<dbReference type="CDD" id="cd00075">
    <property type="entry name" value="HATPase"/>
    <property type="match status" value="1"/>
</dbReference>
<dbReference type="AlphaFoldDB" id="K9U9N2"/>
<evidence type="ECO:0000256" key="1">
    <source>
        <dbReference type="ARBA" id="ARBA00000085"/>
    </source>
</evidence>
<dbReference type="InterPro" id="IPR003661">
    <property type="entry name" value="HisK_dim/P_dom"/>
</dbReference>
<dbReference type="NCBIfam" id="NF041735">
    <property type="entry name" value="hist_kin_RppB"/>
    <property type="match status" value="1"/>
</dbReference>
<dbReference type="InterPro" id="IPR036097">
    <property type="entry name" value="HisK_dim/P_sf"/>
</dbReference>
<evidence type="ECO:0000259" key="8">
    <source>
        <dbReference type="PROSITE" id="PS50109"/>
    </source>
</evidence>
<dbReference type="PANTHER" id="PTHR43711">
    <property type="entry name" value="TWO-COMPONENT HISTIDINE KINASE"/>
    <property type="match status" value="1"/>
</dbReference>
<dbReference type="InParanoid" id="K9U9N2"/>
<dbReference type="InterPro" id="IPR049835">
    <property type="entry name" value="RppB"/>
</dbReference>
<keyword evidence="7" id="KW-0472">Membrane</keyword>
<keyword evidence="5 9" id="KW-0418">Kinase</keyword>
<dbReference type="SMART" id="SM00388">
    <property type="entry name" value="HisKA"/>
    <property type="match status" value="1"/>
</dbReference>
<dbReference type="InterPro" id="IPR004358">
    <property type="entry name" value="Sig_transdc_His_kin-like_C"/>
</dbReference>
<organism evidence="9 10">
    <name type="scientific">Chroococcidiopsis thermalis (strain PCC 7203)</name>
    <dbReference type="NCBI Taxonomy" id="251229"/>
    <lineage>
        <taxon>Bacteria</taxon>
        <taxon>Bacillati</taxon>
        <taxon>Cyanobacteriota</taxon>
        <taxon>Cyanophyceae</taxon>
        <taxon>Chroococcidiopsidales</taxon>
        <taxon>Chroococcidiopsidaceae</taxon>
        <taxon>Chroococcidiopsis</taxon>
    </lineage>
</organism>
<dbReference type="GO" id="GO:0000155">
    <property type="term" value="F:phosphorelay sensor kinase activity"/>
    <property type="evidence" value="ECO:0007669"/>
    <property type="project" value="InterPro"/>
</dbReference>
<accession>K9U9N2</accession>
<dbReference type="FunFam" id="3.30.565.10:FF:000006">
    <property type="entry name" value="Sensor histidine kinase WalK"/>
    <property type="match status" value="1"/>
</dbReference>
<keyword evidence="9" id="KW-0614">Plasmid</keyword>
<evidence type="ECO:0000256" key="2">
    <source>
        <dbReference type="ARBA" id="ARBA00012438"/>
    </source>
</evidence>